<dbReference type="GO" id="GO:0005737">
    <property type="term" value="C:cytoplasm"/>
    <property type="evidence" value="ECO:0007669"/>
    <property type="project" value="TreeGrafter"/>
</dbReference>
<dbReference type="GO" id="GO:0004089">
    <property type="term" value="F:carbonate dehydratase activity"/>
    <property type="evidence" value="ECO:0007669"/>
    <property type="project" value="InterPro"/>
</dbReference>
<evidence type="ECO:0000313" key="3">
    <source>
        <dbReference type="EnsemblMetazoa" id="XP_012058914.1"/>
    </source>
</evidence>
<dbReference type="AlphaFoldDB" id="A0A158NN06"/>
<evidence type="ECO:0000259" key="2">
    <source>
        <dbReference type="PROSITE" id="PS51144"/>
    </source>
</evidence>
<dbReference type="Pfam" id="PF00194">
    <property type="entry name" value="Carb_anhydrase"/>
    <property type="match status" value="1"/>
</dbReference>
<dbReference type="CDD" id="cd00326">
    <property type="entry name" value="alpha_CA"/>
    <property type="match status" value="1"/>
</dbReference>
<dbReference type="PROSITE" id="PS51144">
    <property type="entry name" value="ALPHA_CA_2"/>
    <property type="match status" value="1"/>
</dbReference>
<dbReference type="InParanoid" id="A0A158NN06"/>
<feature type="domain" description="Alpha-carbonic anhydrase" evidence="2">
    <location>
        <begin position="45"/>
        <end position="304"/>
    </location>
</feature>
<dbReference type="EMBL" id="ADTU01020795">
    <property type="status" value="NOT_ANNOTATED_CDS"/>
    <property type="molecule type" value="Genomic_DNA"/>
</dbReference>
<accession>A0A158NN06</accession>
<dbReference type="SUPFAM" id="SSF51069">
    <property type="entry name" value="Carbonic anhydrase"/>
    <property type="match status" value="1"/>
</dbReference>
<gene>
    <name evidence="3" type="primary">105622091</name>
</gene>
<dbReference type="GO" id="GO:0008270">
    <property type="term" value="F:zinc ion binding"/>
    <property type="evidence" value="ECO:0007669"/>
    <property type="project" value="InterPro"/>
</dbReference>
<proteinExistence type="inferred from homology"/>
<dbReference type="InterPro" id="IPR036398">
    <property type="entry name" value="CA_dom_sf"/>
</dbReference>
<dbReference type="OrthoDB" id="429145at2759"/>
<reference evidence="4" key="1">
    <citation type="journal article" date="2011" name="PLoS Genet.">
        <title>The genome sequence of the leaf-cutter ant Atta cephalotes reveals insights into its obligate symbiotic lifestyle.</title>
        <authorList>
            <person name="Suen G."/>
            <person name="Teiling C."/>
            <person name="Li L."/>
            <person name="Holt C."/>
            <person name="Abouheif E."/>
            <person name="Bornberg-Bauer E."/>
            <person name="Bouffard P."/>
            <person name="Caldera E.J."/>
            <person name="Cash E."/>
            <person name="Cavanaugh A."/>
            <person name="Denas O."/>
            <person name="Elhaik E."/>
            <person name="Fave M.J."/>
            <person name="Gadau J."/>
            <person name="Gibson J.D."/>
            <person name="Graur D."/>
            <person name="Grubbs K.J."/>
            <person name="Hagen D.E."/>
            <person name="Harkins T.T."/>
            <person name="Helmkampf M."/>
            <person name="Hu H."/>
            <person name="Johnson B.R."/>
            <person name="Kim J."/>
            <person name="Marsh S.E."/>
            <person name="Moeller J.A."/>
            <person name="Munoz-Torres M.C."/>
            <person name="Murphy M.C."/>
            <person name="Naughton M.C."/>
            <person name="Nigam S."/>
            <person name="Overson R."/>
            <person name="Rajakumar R."/>
            <person name="Reese J.T."/>
            <person name="Scott J.J."/>
            <person name="Smith C.R."/>
            <person name="Tao S."/>
            <person name="Tsutsui N.D."/>
            <person name="Viljakainen L."/>
            <person name="Wissler L."/>
            <person name="Yandell M.D."/>
            <person name="Zimmer F."/>
            <person name="Taylor J."/>
            <person name="Slater S.C."/>
            <person name="Clifton S.W."/>
            <person name="Warren W.C."/>
            <person name="Elsik C.G."/>
            <person name="Smith C.D."/>
            <person name="Weinstock G.M."/>
            <person name="Gerardo N.M."/>
            <person name="Currie C.R."/>
        </authorList>
    </citation>
    <scope>NUCLEOTIDE SEQUENCE [LARGE SCALE GENOMIC DNA]</scope>
</reference>
<dbReference type="Gene3D" id="3.10.200.10">
    <property type="entry name" value="Alpha carbonic anhydrase"/>
    <property type="match status" value="1"/>
</dbReference>
<reference evidence="3" key="2">
    <citation type="submission" date="2016-04" db="UniProtKB">
        <authorList>
            <consortium name="EnsemblMetazoa"/>
        </authorList>
    </citation>
    <scope>IDENTIFICATION</scope>
</reference>
<sequence length="311" mass="35430">MLGFSLVECMVACSSVLLMVLLLTEILEWTQLFAWMENDYRSPTFSFGYAAYQNGPHTWKDLYPESTGSNQSPINITTRLAVVVQPSEPLRWSNYNSGPLSMTIANDGHTVILRGFWTSTTWPQLQGGPLIDTYDFFNVMFHWGPSNEEGSEHTLDYVRFPMELQIIHVKRGIKSPTDAIALGTKDGIAITSFFLQINDTDNPYLDHIISNLWRITCPGSIVYIPPFPLEWIFAPFDRDYYTYSGSLSQPPCSEIVTWMVQQEPIAISSSQIEKFRKLCSVEGPLLLNCRPVQPLNDRDVYFYEESLSGNY</sequence>
<dbReference type="InterPro" id="IPR001148">
    <property type="entry name" value="CA_dom"/>
</dbReference>
<dbReference type="PANTHER" id="PTHR18952">
    <property type="entry name" value="CARBONIC ANHYDRASE"/>
    <property type="match status" value="1"/>
</dbReference>
<evidence type="ECO:0000256" key="1">
    <source>
        <dbReference type="ARBA" id="ARBA00010718"/>
    </source>
</evidence>
<dbReference type="SMART" id="SM01057">
    <property type="entry name" value="Carb_anhydrase"/>
    <property type="match status" value="1"/>
</dbReference>
<dbReference type="EnsemblMetazoa" id="XM_012203524.1">
    <property type="protein sequence ID" value="XP_012058914.1"/>
    <property type="gene ID" value="LOC105622091"/>
</dbReference>
<dbReference type="Proteomes" id="UP000005205">
    <property type="component" value="Unassembled WGS sequence"/>
</dbReference>
<evidence type="ECO:0000313" key="4">
    <source>
        <dbReference type="Proteomes" id="UP000005205"/>
    </source>
</evidence>
<dbReference type="eggNOG" id="KOG0382">
    <property type="taxonomic scope" value="Eukaryota"/>
</dbReference>
<dbReference type="KEGG" id="acep:105622091"/>
<dbReference type="STRING" id="12957.A0A158NN06"/>
<dbReference type="InterPro" id="IPR023561">
    <property type="entry name" value="Carbonic_anhydrase_a-class"/>
</dbReference>
<comment type="similarity">
    <text evidence="1">Belongs to the alpha-carbonic anhydrase family.</text>
</comment>
<name>A0A158NN06_ATTCE</name>
<dbReference type="FunCoup" id="A0A158NN06">
    <property type="interactions" value="12"/>
</dbReference>
<organism evidence="3 4">
    <name type="scientific">Atta cephalotes</name>
    <name type="common">Leafcutter ant</name>
    <dbReference type="NCBI Taxonomy" id="12957"/>
    <lineage>
        <taxon>Eukaryota</taxon>
        <taxon>Metazoa</taxon>
        <taxon>Ecdysozoa</taxon>
        <taxon>Arthropoda</taxon>
        <taxon>Hexapoda</taxon>
        <taxon>Insecta</taxon>
        <taxon>Pterygota</taxon>
        <taxon>Neoptera</taxon>
        <taxon>Endopterygota</taxon>
        <taxon>Hymenoptera</taxon>
        <taxon>Apocrita</taxon>
        <taxon>Aculeata</taxon>
        <taxon>Formicoidea</taxon>
        <taxon>Formicidae</taxon>
        <taxon>Myrmicinae</taxon>
        <taxon>Atta</taxon>
    </lineage>
</organism>
<keyword evidence="4" id="KW-1185">Reference proteome</keyword>
<dbReference type="PANTHER" id="PTHR18952:SF227">
    <property type="entry name" value="CARBONIC ANHYDRASE 13-RELATED"/>
    <property type="match status" value="1"/>
</dbReference>
<protein>
    <recommendedName>
        <fullName evidence="2">Alpha-carbonic anhydrase domain-containing protein</fullName>
    </recommendedName>
</protein>